<sequence length="223" mass="25089">MEGLAIMQEPQDIVNSLGKVLTLIRLIPGDGVPVFFVASNLDIPEWYLQALEDDKLPRPSRSRLALILLTYGLTLDLLDEYQMDPDLTTTLFKEGLRKNKELRNTDLGEEIDWPDTTAFSQSYGIVSMTDKADRNSYADILRVLRKDFDGASIPAASQRYGVAPIIYWQIEAARIPTSTKVIAELNARLHTDNLTPFLMAPDLYQAISQQLADYQENLPVSRA</sequence>
<evidence type="ECO:0000313" key="1">
    <source>
        <dbReference type="EMBL" id="KRO05464.1"/>
    </source>
</evidence>
<dbReference type="EMBL" id="JQCA01000004">
    <property type="protein sequence ID" value="KRO05464.1"/>
    <property type="molecule type" value="Genomic_DNA"/>
</dbReference>
<dbReference type="PATRIC" id="fig|616990.3.peg.1832"/>
<evidence type="ECO:0000313" key="2">
    <source>
        <dbReference type="Proteomes" id="UP000051906"/>
    </source>
</evidence>
<reference evidence="1 2" key="1">
    <citation type="journal article" date="2015" name="Genome Announc.">
        <title>Expanding the biotechnology potential of lactobacilli through comparative genomics of 213 strains and associated genera.</title>
        <authorList>
            <person name="Sun Z."/>
            <person name="Harris H.M."/>
            <person name="McCann A."/>
            <person name="Guo C."/>
            <person name="Argimon S."/>
            <person name="Zhang W."/>
            <person name="Yang X."/>
            <person name="Jeffery I.B."/>
            <person name="Cooney J.C."/>
            <person name="Kagawa T.F."/>
            <person name="Liu W."/>
            <person name="Song Y."/>
            <person name="Salvetti E."/>
            <person name="Wrobel A."/>
            <person name="Rasinkangas P."/>
            <person name="Parkhill J."/>
            <person name="Rea M.C."/>
            <person name="O'Sullivan O."/>
            <person name="Ritari J."/>
            <person name="Douillard F.P."/>
            <person name="Paul Ross R."/>
            <person name="Yang R."/>
            <person name="Briner A.E."/>
            <person name="Felis G.E."/>
            <person name="de Vos W.M."/>
            <person name="Barrangou R."/>
            <person name="Klaenhammer T.R."/>
            <person name="Caufield P.W."/>
            <person name="Cui Y."/>
            <person name="Zhang H."/>
            <person name="O'Toole P.W."/>
        </authorList>
    </citation>
    <scope>NUCLEOTIDE SEQUENCE [LARGE SCALE GENOMIC DNA]</scope>
    <source>
        <strain evidence="1 2">DSM 22467</strain>
    </source>
</reference>
<name>A0A0R2LVA1_9LACO</name>
<protein>
    <submittedName>
        <fullName evidence="1">Uncharacterized protein</fullName>
    </submittedName>
</protein>
<comment type="caution">
    <text evidence="1">The sequence shown here is derived from an EMBL/GenBank/DDBJ whole genome shotgun (WGS) entry which is preliminary data.</text>
</comment>
<dbReference type="AlphaFoldDB" id="A0A0R2LVA1"/>
<keyword evidence="2" id="KW-1185">Reference proteome</keyword>
<gene>
    <name evidence="1" type="ORF">IV54_GL001728</name>
</gene>
<organism evidence="1 2">
    <name type="scientific">Levilactobacillus paucivorans</name>
    <dbReference type="NCBI Taxonomy" id="616990"/>
    <lineage>
        <taxon>Bacteria</taxon>
        <taxon>Bacillati</taxon>
        <taxon>Bacillota</taxon>
        <taxon>Bacilli</taxon>
        <taxon>Lactobacillales</taxon>
        <taxon>Lactobacillaceae</taxon>
        <taxon>Levilactobacillus</taxon>
    </lineage>
</organism>
<dbReference type="Proteomes" id="UP000051906">
    <property type="component" value="Unassembled WGS sequence"/>
</dbReference>
<proteinExistence type="predicted"/>
<accession>A0A0R2LVA1</accession>